<accession>A0A2M8L3Q6</accession>
<name>A0A2M8L3Q6_9BACT</name>
<dbReference type="GO" id="GO:0003677">
    <property type="term" value="F:DNA binding"/>
    <property type="evidence" value="ECO:0007669"/>
    <property type="project" value="InterPro"/>
</dbReference>
<dbReference type="Gene3D" id="1.20.58.1000">
    <property type="entry name" value="Metal-sensitive repressor, helix protomer"/>
    <property type="match status" value="1"/>
</dbReference>
<evidence type="ECO:0000313" key="2">
    <source>
        <dbReference type="Proteomes" id="UP000231474"/>
    </source>
</evidence>
<dbReference type="Pfam" id="PF02583">
    <property type="entry name" value="Trns_repr_metal"/>
    <property type="match status" value="1"/>
</dbReference>
<protein>
    <recommendedName>
        <fullName evidence="3">Transcriptional regulator</fullName>
    </recommendedName>
</protein>
<evidence type="ECO:0008006" key="3">
    <source>
        <dbReference type="Google" id="ProtNLM"/>
    </source>
</evidence>
<dbReference type="Proteomes" id="UP000231474">
    <property type="component" value="Unassembled WGS sequence"/>
</dbReference>
<dbReference type="AlphaFoldDB" id="A0A2M8L3Q6"/>
<dbReference type="EMBL" id="PFEK01000033">
    <property type="protein sequence ID" value="PJE67560.1"/>
    <property type="molecule type" value="Genomic_DNA"/>
</dbReference>
<dbReference type="InterPro" id="IPR038390">
    <property type="entry name" value="Metal_Tscrpt_repr_sf"/>
</dbReference>
<organism evidence="1 2">
    <name type="scientific">Candidatus Shapirobacteria bacterium CG10_big_fil_rev_8_21_14_0_10_40_9</name>
    <dbReference type="NCBI Taxonomy" id="1974888"/>
    <lineage>
        <taxon>Bacteria</taxon>
        <taxon>Candidatus Shapironibacteriota</taxon>
    </lineage>
</organism>
<proteinExistence type="predicted"/>
<dbReference type="GO" id="GO:0046872">
    <property type="term" value="F:metal ion binding"/>
    <property type="evidence" value="ECO:0007669"/>
    <property type="project" value="InterPro"/>
</dbReference>
<dbReference type="PANTHER" id="PTHR33677">
    <property type="entry name" value="TRANSCRIPTIONAL REPRESSOR FRMR-RELATED"/>
    <property type="match status" value="1"/>
</dbReference>
<reference evidence="2" key="1">
    <citation type="submission" date="2017-09" db="EMBL/GenBank/DDBJ databases">
        <title>Depth-based differentiation of microbial function through sediment-hosted aquifers and enrichment of novel symbionts in the deep terrestrial subsurface.</title>
        <authorList>
            <person name="Probst A.J."/>
            <person name="Ladd B."/>
            <person name="Jarett J.K."/>
            <person name="Geller-Mcgrath D.E."/>
            <person name="Sieber C.M.K."/>
            <person name="Emerson J.B."/>
            <person name="Anantharaman K."/>
            <person name="Thomas B.C."/>
            <person name="Malmstrom R."/>
            <person name="Stieglmeier M."/>
            <person name="Klingl A."/>
            <person name="Woyke T."/>
            <person name="Ryan C.M."/>
            <person name="Banfield J.F."/>
        </authorList>
    </citation>
    <scope>NUCLEOTIDE SEQUENCE [LARGE SCALE GENOMIC DNA]</scope>
</reference>
<comment type="caution">
    <text evidence="1">The sequence shown here is derived from an EMBL/GenBank/DDBJ whole genome shotgun (WGS) entry which is preliminary data.</text>
</comment>
<dbReference type="GO" id="GO:0045892">
    <property type="term" value="P:negative regulation of DNA-templated transcription"/>
    <property type="evidence" value="ECO:0007669"/>
    <property type="project" value="UniProtKB-ARBA"/>
</dbReference>
<dbReference type="CDD" id="cd10151">
    <property type="entry name" value="TthCsoR-like_DUF156"/>
    <property type="match status" value="1"/>
</dbReference>
<evidence type="ECO:0000313" key="1">
    <source>
        <dbReference type="EMBL" id="PJE67560.1"/>
    </source>
</evidence>
<sequence>MKNNSKKQAIVRMNYLIGHLGANKKMVEDDRYCIDIIRQNNAVVAALKKVNDIILSSHLETCATTAIKDGDLKKRQKVLKELLEIYEAK</sequence>
<gene>
    <name evidence="1" type="ORF">COU95_01745</name>
</gene>
<dbReference type="InterPro" id="IPR003735">
    <property type="entry name" value="Metal_Tscrpt_repr"/>
</dbReference>